<dbReference type="InterPro" id="IPR052159">
    <property type="entry name" value="Competence_DNA_uptake"/>
</dbReference>
<dbReference type="Pfam" id="PF13567">
    <property type="entry name" value="DUF4131"/>
    <property type="match status" value="1"/>
</dbReference>
<feature type="transmembrane region" description="Helical" evidence="6">
    <location>
        <begin position="6"/>
        <end position="31"/>
    </location>
</feature>
<dbReference type="InterPro" id="IPR001279">
    <property type="entry name" value="Metallo-B-lactamas"/>
</dbReference>
<dbReference type="GO" id="GO:0005886">
    <property type="term" value="C:plasma membrane"/>
    <property type="evidence" value="ECO:0007669"/>
    <property type="project" value="UniProtKB-SubCell"/>
</dbReference>
<keyword evidence="11" id="KW-1185">Reference proteome</keyword>
<keyword evidence="5 6" id="KW-0472">Membrane</keyword>
<keyword evidence="4 6" id="KW-1133">Transmembrane helix</keyword>
<feature type="domain" description="ComEC/Rec2-related protein" evidence="8">
    <location>
        <begin position="233"/>
        <end position="511"/>
    </location>
</feature>
<comment type="subcellular location">
    <subcellularLocation>
        <location evidence="1">Cell membrane</location>
        <topology evidence="1">Multi-pass membrane protein</topology>
    </subcellularLocation>
</comment>
<dbReference type="Proteomes" id="UP000216101">
    <property type="component" value="Unassembled WGS sequence"/>
</dbReference>
<dbReference type="NCBIfam" id="TIGR00361">
    <property type="entry name" value="ComEC_Rec2"/>
    <property type="match status" value="1"/>
</dbReference>
<evidence type="ECO:0000256" key="2">
    <source>
        <dbReference type="ARBA" id="ARBA00022475"/>
    </source>
</evidence>
<keyword evidence="2" id="KW-1003">Cell membrane</keyword>
<dbReference type="Pfam" id="PF00753">
    <property type="entry name" value="Lactamase_B"/>
    <property type="match status" value="1"/>
</dbReference>
<dbReference type="InterPro" id="IPR036866">
    <property type="entry name" value="RibonucZ/Hydroxyglut_hydro"/>
</dbReference>
<dbReference type="RefSeq" id="WP_094983592.1">
    <property type="nucleotide sequence ID" value="NZ_NHNI01000001.1"/>
</dbReference>
<dbReference type="PANTHER" id="PTHR30619">
    <property type="entry name" value="DNA INTERNALIZATION/COMPETENCE PROTEIN COMEC/REC2"/>
    <property type="match status" value="1"/>
</dbReference>
<sequence>MPLKMLLFALGVIAFGYSPYLPSLWWILCLLPLFLCCWYWPRLWYGAALVAGIAWGIVAGHQLQQQQLPAEFVGRDMVVIGQISGLPERDSQRVRFNFRVQSISTSSGEPVAVDHFPQVLQLSWYRPRTYGSRDTSDKTELPSLVIGDYWQLTLRLKQPRGFVNPAGFDYQAWLLRQGVGATGYVVAKKDNRPITPTVTSFHWDDWINQRRHNLQQWVVQHTDSSERGILVALLIGDSALVEKVQWQRMQQTGTSHLIAISGLHVGFLALFGFYVGLLLGKCVQLLWHRCPALMIAWASAIACAAFYAALAGFNIPTVRTLIMLSVFYASCLLRRNLRVIDIFCWALVLVVMLDPLAAYDMGFWLSFGAVGLLLVYFSGRLVVKPSSAPWSGFTLKDMVIGFIRSQWVMFIGLILPLSLLVSTVSLVAPIANAIAIPLITFFVVPLLLMGAAVGDAWLGLSELLLAAAAKAMELLAVFLDGLLAATGSWASPVVAFSPSLLLLLSLSVVVLILPRGFLPRYLGIAGLGIGAVLAFLVPAPIKEDLKITLLDVGQGTAIVVQVGARTLVYDTGPQYTHSFDAGSAIVAPYLFAQGIRAIDYLVVSHRDMDHAGGMNGLLERVEVGQLLMGEPVPVVSSNNNAPSSHSCHSFPAWQWQAVQFRFLVVPETARNNANNRSCVLLISYGDQHIVLPGDIETRIEHQLLYTDQVPESLALVVAAHHGSRTSSGTLWVQRTRPRYVVYSAGYRSQHGHPHPQVQARYEAVGSQAINTALAGAVVFRWRHGELQAVERYREQARRYWYGF</sequence>
<gene>
    <name evidence="10" type="ORF">CBP51_01455</name>
</gene>
<feature type="transmembrane region" description="Helical" evidence="6">
    <location>
        <begin position="434"/>
        <end position="460"/>
    </location>
</feature>
<evidence type="ECO:0000256" key="4">
    <source>
        <dbReference type="ARBA" id="ARBA00022989"/>
    </source>
</evidence>
<dbReference type="EMBL" id="NHNI01000001">
    <property type="protein sequence ID" value="OZY85746.1"/>
    <property type="molecule type" value="Genomic_DNA"/>
</dbReference>
<feature type="domain" description="DUF4131" evidence="9">
    <location>
        <begin position="20"/>
        <end position="188"/>
    </location>
</feature>
<feature type="transmembrane region" description="Helical" evidence="6">
    <location>
        <begin position="340"/>
        <end position="357"/>
    </location>
</feature>
<dbReference type="InterPro" id="IPR035681">
    <property type="entry name" value="ComA-like_MBL"/>
</dbReference>
<dbReference type="InterPro" id="IPR004797">
    <property type="entry name" value="Competence_ComEC/Rec2"/>
</dbReference>
<feature type="transmembrane region" description="Helical" evidence="6">
    <location>
        <begin position="43"/>
        <end position="63"/>
    </location>
</feature>
<reference evidence="11" key="1">
    <citation type="submission" date="2017-05" db="EMBL/GenBank/DDBJ databases">
        <authorList>
            <person name="Barney B.M."/>
        </authorList>
    </citation>
    <scope>NUCLEOTIDE SEQUENCE [LARGE SCALE GENOMIC DNA]</scope>
    <source>
        <strain evidence="11">PSBB022</strain>
    </source>
</reference>
<evidence type="ECO:0000256" key="1">
    <source>
        <dbReference type="ARBA" id="ARBA00004651"/>
    </source>
</evidence>
<feature type="transmembrane region" description="Helical" evidence="6">
    <location>
        <begin position="407"/>
        <end position="428"/>
    </location>
</feature>
<dbReference type="InterPro" id="IPR025405">
    <property type="entry name" value="DUF4131"/>
</dbReference>
<dbReference type="PANTHER" id="PTHR30619:SF1">
    <property type="entry name" value="RECOMBINATION PROTEIN 2"/>
    <property type="match status" value="1"/>
</dbReference>
<name>A0A266Q7Y4_9GAMM</name>
<evidence type="ECO:0000256" key="3">
    <source>
        <dbReference type="ARBA" id="ARBA00022692"/>
    </source>
</evidence>
<dbReference type="CDD" id="cd07731">
    <property type="entry name" value="ComA-like_MBL-fold"/>
    <property type="match status" value="1"/>
</dbReference>
<dbReference type="SUPFAM" id="SSF56281">
    <property type="entry name" value="Metallo-hydrolase/oxidoreductase"/>
    <property type="match status" value="1"/>
</dbReference>
<feature type="transmembrane region" description="Helical" evidence="6">
    <location>
        <begin position="292"/>
        <end position="310"/>
    </location>
</feature>
<evidence type="ECO:0000313" key="10">
    <source>
        <dbReference type="EMBL" id="OZY85746.1"/>
    </source>
</evidence>
<dbReference type="Pfam" id="PF03772">
    <property type="entry name" value="Competence"/>
    <property type="match status" value="1"/>
</dbReference>
<dbReference type="GO" id="GO:0030420">
    <property type="term" value="P:establishment of competence for transformation"/>
    <property type="evidence" value="ECO:0007669"/>
    <property type="project" value="InterPro"/>
</dbReference>
<evidence type="ECO:0000259" key="7">
    <source>
        <dbReference type="Pfam" id="PF00753"/>
    </source>
</evidence>
<feature type="transmembrane region" description="Helical" evidence="6">
    <location>
        <begin position="257"/>
        <end position="280"/>
    </location>
</feature>
<protein>
    <submittedName>
        <fullName evidence="10">DNA internalization-related competence protein ComEC/Rec2</fullName>
    </submittedName>
</protein>
<dbReference type="Gene3D" id="3.60.15.10">
    <property type="entry name" value="Ribonuclease Z/Hydroxyacylglutathione hydrolase-like"/>
    <property type="match status" value="1"/>
</dbReference>
<evidence type="ECO:0000313" key="11">
    <source>
        <dbReference type="Proteomes" id="UP000216101"/>
    </source>
</evidence>
<dbReference type="NCBIfam" id="TIGR00360">
    <property type="entry name" value="ComEC_N-term"/>
    <property type="match status" value="1"/>
</dbReference>
<feature type="domain" description="Metallo-beta-lactamase" evidence="7">
    <location>
        <begin position="551"/>
        <end position="706"/>
    </location>
</feature>
<comment type="caution">
    <text evidence="10">The sequence shown here is derived from an EMBL/GenBank/DDBJ whole genome shotgun (WGS) entry which is preliminary data.</text>
</comment>
<feature type="transmembrane region" description="Helical" evidence="6">
    <location>
        <begin position="496"/>
        <end position="514"/>
    </location>
</feature>
<organism evidence="10 11">
    <name type="scientific">Cellvibrio mixtus</name>
    <dbReference type="NCBI Taxonomy" id="39650"/>
    <lineage>
        <taxon>Bacteria</taxon>
        <taxon>Pseudomonadati</taxon>
        <taxon>Pseudomonadota</taxon>
        <taxon>Gammaproteobacteria</taxon>
        <taxon>Cellvibrionales</taxon>
        <taxon>Cellvibrionaceae</taxon>
        <taxon>Cellvibrio</taxon>
    </lineage>
</organism>
<dbReference type="InterPro" id="IPR004477">
    <property type="entry name" value="ComEC_N"/>
</dbReference>
<evidence type="ECO:0000259" key="9">
    <source>
        <dbReference type="Pfam" id="PF13567"/>
    </source>
</evidence>
<dbReference type="AlphaFoldDB" id="A0A266Q7Y4"/>
<feature type="transmembrane region" description="Helical" evidence="6">
    <location>
        <begin position="363"/>
        <end position="383"/>
    </location>
</feature>
<evidence type="ECO:0000256" key="6">
    <source>
        <dbReference type="SAM" id="Phobius"/>
    </source>
</evidence>
<accession>A0A266Q7Y4</accession>
<evidence type="ECO:0000256" key="5">
    <source>
        <dbReference type="ARBA" id="ARBA00023136"/>
    </source>
</evidence>
<proteinExistence type="predicted"/>
<feature type="transmembrane region" description="Helical" evidence="6">
    <location>
        <begin position="521"/>
        <end position="541"/>
    </location>
</feature>
<keyword evidence="3 6" id="KW-0812">Transmembrane</keyword>
<evidence type="ECO:0000259" key="8">
    <source>
        <dbReference type="Pfam" id="PF03772"/>
    </source>
</evidence>